<dbReference type="Proteomes" id="UP000190042">
    <property type="component" value="Unassembled WGS sequence"/>
</dbReference>
<keyword evidence="3" id="KW-1185">Reference proteome</keyword>
<reference evidence="3" key="1">
    <citation type="submission" date="2017-02" db="EMBL/GenBank/DDBJ databases">
        <authorList>
            <person name="Varghese N."/>
            <person name="Submissions S."/>
        </authorList>
    </citation>
    <scope>NUCLEOTIDE SEQUENCE [LARGE SCALE GENOMIC DNA]</scope>
    <source>
        <strain evidence="3">DSM 23966</strain>
    </source>
</reference>
<feature type="domain" description="Phage conserved hypothetical protein C-terminal" evidence="1">
    <location>
        <begin position="159"/>
        <end position="232"/>
    </location>
</feature>
<dbReference type="AlphaFoldDB" id="A0A1T4Y7Q4"/>
<dbReference type="RefSeq" id="WP_078817477.1">
    <property type="nucleotide sequence ID" value="NZ_FUYJ01000003.1"/>
</dbReference>
<dbReference type="InterPro" id="IPR011741">
    <property type="entry name" value="Phg_2220_C"/>
</dbReference>
<sequence>MNLLINEAPLLILPSLVKQVGLNEAVFLQQLHFRSLVSRHVFEGEKWVYKTYEDWEEEFGFWSRTTIRRIIGNLEAQGYVISTSRHNKIKADQTKWYRINYSAIDFVSAEEQNHCPGQTAATAHDGQKELPELNKPISKELKNFKKEIVGLHHDEIVTVVEYLNLKTGKQFKTNASSTRRLVNARLNEGYSVEDIKRVIDSKTTEWLPDQKFRNYLRPSTLFNASNFENYLNEGEPVKSQVQPFQPFELDFTKGEE</sequence>
<protein>
    <recommendedName>
        <fullName evidence="1">Phage conserved hypothetical protein C-terminal domain-containing protein</fullName>
    </recommendedName>
</protein>
<dbReference type="NCBIfam" id="TIGR02220">
    <property type="entry name" value="phg_TIGR02220"/>
    <property type="match status" value="1"/>
</dbReference>
<proteinExistence type="predicted"/>
<organism evidence="2 3">
    <name type="scientific">Sporosarcina newyorkensis</name>
    <dbReference type="NCBI Taxonomy" id="759851"/>
    <lineage>
        <taxon>Bacteria</taxon>
        <taxon>Bacillati</taxon>
        <taxon>Bacillota</taxon>
        <taxon>Bacilli</taxon>
        <taxon>Bacillales</taxon>
        <taxon>Caryophanaceae</taxon>
        <taxon>Sporosarcina</taxon>
    </lineage>
</organism>
<accession>A0A1T4Y7Q4</accession>
<evidence type="ECO:0000313" key="2">
    <source>
        <dbReference type="EMBL" id="SKA97827.1"/>
    </source>
</evidence>
<evidence type="ECO:0000313" key="3">
    <source>
        <dbReference type="Proteomes" id="UP000190042"/>
    </source>
</evidence>
<name>A0A1T4Y7Q4_9BACL</name>
<dbReference type="Pfam" id="PF09524">
    <property type="entry name" value="Phg_2220_C"/>
    <property type="match status" value="1"/>
</dbReference>
<dbReference type="EMBL" id="FUYJ01000003">
    <property type="protein sequence ID" value="SKA97827.1"/>
    <property type="molecule type" value="Genomic_DNA"/>
</dbReference>
<evidence type="ECO:0000259" key="1">
    <source>
        <dbReference type="Pfam" id="PF09524"/>
    </source>
</evidence>
<gene>
    <name evidence="2" type="ORF">SAMN04244570_1949</name>
</gene>